<evidence type="ECO:0000259" key="2">
    <source>
        <dbReference type="Pfam" id="PF24096"/>
    </source>
</evidence>
<evidence type="ECO:0000313" key="4">
    <source>
        <dbReference type="Proteomes" id="UP000320421"/>
    </source>
</evidence>
<accession>A0A517PHM4</accession>
<feature type="chain" id="PRO_5021861307" evidence="1">
    <location>
        <begin position="24"/>
        <end position="339"/>
    </location>
</feature>
<proteinExistence type="predicted"/>
<dbReference type="Gene3D" id="3.40.50.1820">
    <property type="entry name" value="alpha/beta hydrolase"/>
    <property type="match status" value="1"/>
</dbReference>
<keyword evidence="3" id="KW-0378">Hydrolase</keyword>
<dbReference type="PANTHER" id="PTHR37946:SF1">
    <property type="entry name" value="SLL1969 PROTEIN"/>
    <property type="match status" value="1"/>
</dbReference>
<gene>
    <name evidence="3" type="ORF">HG66A1_06460</name>
</gene>
<organism evidence="3 4">
    <name type="scientific">Gimesia chilikensis</name>
    <dbReference type="NCBI Taxonomy" id="2605989"/>
    <lineage>
        <taxon>Bacteria</taxon>
        <taxon>Pseudomonadati</taxon>
        <taxon>Planctomycetota</taxon>
        <taxon>Planctomycetia</taxon>
        <taxon>Planctomycetales</taxon>
        <taxon>Planctomycetaceae</taxon>
        <taxon>Gimesia</taxon>
    </lineage>
</organism>
<dbReference type="PANTHER" id="PTHR37946">
    <property type="entry name" value="SLL1969 PROTEIN"/>
    <property type="match status" value="1"/>
</dbReference>
<sequence precursor="true">MLQRSAAWAVVVWLSAYATVCQAQDLPDSQNLNELWKHLSEKVPAMKTMGGRQFWGDVQFFQGWKIQQNVISQHYRLLDPSDQRHASGTLAECRQKLAEIREARKLPPMQGRAVILIHGIIRSSKSFEKMRLACLKEGWITIPFDYPSTQKTIPENARFLEQVIKSLEGVDEIDLVVHSMGGLVVRSWVDQQEEVDPRVRRMVMLGVPNRGADMADRFRSNLLFKVVYGPAGQQLVTELNGDFISSLPTPPFPFGVVAGGRDTLKGFNPLIRGDDDGTVSVSSTRLPGAADFVLLPVLHSFMMNDPQSISHTLRFLKTGKFRESGESQPIPEVEAAAAP</sequence>
<name>A0A517PHM4_9PLAN</name>
<dbReference type="AlphaFoldDB" id="A0A517PHM4"/>
<protein>
    <submittedName>
        <fullName evidence="3">Alpha/beta hydrolase family protein</fullName>
    </submittedName>
</protein>
<evidence type="ECO:0000313" key="3">
    <source>
        <dbReference type="EMBL" id="QDT18883.1"/>
    </source>
</evidence>
<keyword evidence="4" id="KW-1185">Reference proteome</keyword>
<evidence type="ECO:0000256" key="1">
    <source>
        <dbReference type="SAM" id="SignalP"/>
    </source>
</evidence>
<dbReference type="InterPro" id="IPR029058">
    <property type="entry name" value="AB_hydrolase_fold"/>
</dbReference>
<dbReference type="RefSeq" id="WP_145180750.1">
    <property type="nucleotide sequence ID" value="NZ_CP036266.1"/>
</dbReference>
<feature type="signal peptide" evidence="1">
    <location>
        <begin position="1"/>
        <end position="23"/>
    </location>
</feature>
<dbReference type="EMBL" id="CP036266">
    <property type="protein sequence ID" value="QDT18883.1"/>
    <property type="molecule type" value="Genomic_DNA"/>
</dbReference>
<keyword evidence="1" id="KW-0732">Signal</keyword>
<reference evidence="3 4" key="1">
    <citation type="submission" date="2019-02" db="EMBL/GenBank/DDBJ databases">
        <title>Deep-cultivation of Planctomycetes and their phenomic and genomic characterization uncovers novel biology.</title>
        <authorList>
            <person name="Wiegand S."/>
            <person name="Jogler M."/>
            <person name="Boedeker C."/>
            <person name="Pinto D."/>
            <person name="Vollmers J."/>
            <person name="Rivas-Marin E."/>
            <person name="Kohn T."/>
            <person name="Peeters S.H."/>
            <person name="Heuer A."/>
            <person name="Rast P."/>
            <person name="Oberbeckmann S."/>
            <person name="Bunk B."/>
            <person name="Jeske O."/>
            <person name="Meyerdierks A."/>
            <person name="Storesund J.E."/>
            <person name="Kallscheuer N."/>
            <person name="Luecker S."/>
            <person name="Lage O.M."/>
            <person name="Pohl T."/>
            <person name="Merkel B.J."/>
            <person name="Hornburger P."/>
            <person name="Mueller R.-W."/>
            <person name="Bruemmer F."/>
            <person name="Labrenz M."/>
            <person name="Spormann A.M."/>
            <person name="Op den Camp H."/>
            <person name="Overmann J."/>
            <person name="Amann R."/>
            <person name="Jetten M.S.M."/>
            <person name="Mascher T."/>
            <person name="Medema M.H."/>
            <person name="Devos D.P."/>
            <person name="Kaster A.-K."/>
            <person name="Ovreas L."/>
            <person name="Rohde M."/>
            <person name="Galperin M.Y."/>
            <person name="Jogler C."/>
        </authorList>
    </citation>
    <scope>NUCLEOTIDE SEQUENCE [LARGE SCALE GENOMIC DNA]</scope>
    <source>
        <strain evidence="3 4">HG66A1</strain>
    </source>
</reference>
<dbReference type="Pfam" id="PF24096">
    <property type="entry name" value="DUF7379"/>
    <property type="match status" value="1"/>
</dbReference>
<dbReference type="OrthoDB" id="556502at2"/>
<dbReference type="GO" id="GO:0016787">
    <property type="term" value="F:hydrolase activity"/>
    <property type="evidence" value="ECO:0007669"/>
    <property type="project" value="UniProtKB-KW"/>
</dbReference>
<dbReference type="InterPro" id="IPR055803">
    <property type="entry name" value="DUF7379"/>
</dbReference>
<feature type="domain" description="DUF7379" evidence="2">
    <location>
        <begin position="116"/>
        <end position="227"/>
    </location>
</feature>
<dbReference type="Proteomes" id="UP000320421">
    <property type="component" value="Chromosome"/>
</dbReference>
<dbReference type="SUPFAM" id="SSF53474">
    <property type="entry name" value="alpha/beta-Hydrolases"/>
    <property type="match status" value="1"/>
</dbReference>